<keyword evidence="2" id="KW-0238">DNA-binding</keyword>
<protein>
    <recommendedName>
        <fullName evidence="6">HTH CENPB-type domain-containing protein</fullName>
    </recommendedName>
</protein>
<keyword evidence="5" id="KW-1133">Transmembrane helix</keyword>
<dbReference type="Proteomes" id="UP001235939">
    <property type="component" value="Chromosome 02"/>
</dbReference>
<keyword evidence="8" id="KW-1185">Reference proteome</keyword>
<evidence type="ECO:0000313" key="8">
    <source>
        <dbReference type="Proteomes" id="UP001235939"/>
    </source>
</evidence>
<keyword evidence="3" id="KW-0539">Nucleus</keyword>
<feature type="region of interest" description="Disordered" evidence="4">
    <location>
        <begin position="1"/>
        <end position="57"/>
    </location>
</feature>
<reference evidence="7 8" key="1">
    <citation type="submission" date="2022-01" db="EMBL/GenBank/DDBJ databases">
        <title>A chromosomal length assembly of Cordylochernes scorpioides.</title>
        <authorList>
            <person name="Zeh D."/>
            <person name="Zeh J."/>
        </authorList>
    </citation>
    <scope>NUCLEOTIDE SEQUENCE [LARGE SCALE GENOMIC DNA]</scope>
    <source>
        <strain evidence="7">IN4F17</strain>
        <tissue evidence="7">Whole Body</tissue>
    </source>
</reference>
<dbReference type="Pfam" id="PF04218">
    <property type="entry name" value="CENP-B_N"/>
    <property type="match status" value="1"/>
</dbReference>
<dbReference type="EMBL" id="CP092864">
    <property type="protein sequence ID" value="UYV62810.1"/>
    <property type="molecule type" value="Genomic_DNA"/>
</dbReference>
<dbReference type="SUPFAM" id="SSF46689">
    <property type="entry name" value="Homeodomain-like"/>
    <property type="match status" value="2"/>
</dbReference>
<accession>A0ABY6K4X3</accession>
<dbReference type="InterPro" id="IPR006600">
    <property type="entry name" value="HTH_CenpB_DNA-bd_dom"/>
</dbReference>
<evidence type="ECO:0000256" key="4">
    <source>
        <dbReference type="SAM" id="MobiDB-lite"/>
    </source>
</evidence>
<dbReference type="Gene3D" id="1.10.10.60">
    <property type="entry name" value="Homeodomain-like"/>
    <property type="match status" value="2"/>
</dbReference>
<dbReference type="Pfam" id="PF03184">
    <property type="entry name" value="DDE_1"/>
    <property type="match status" value="1"/>
</dbReference>
<gene>
    <name evidence="7" type="ORF">LAZ67_2002000</name>
</gene>
<keyword evidence="5" id="KW-0472">Membrane</keyword>
<dbReference type="PANTHER" id="PTHR31777:SF0">
    <property type="entry name" value="TRANSMEMBRANE PROTEIN 169"/>
    <property type="match status" value="1"/>
</dbReference>
<comment type="subcellular location">
    <subcellularLocation>
        <location evidence="1">Nucleus</location>
    </subcellularLocation>
</comment>
<dbReference type="InterPro" id="IPR007889">
    <property type="entry name" value="HTH_Psq"/>
</dbReference>
<feature type="transmembrane region" description="Helical" evidence="5">
    <location>
        <begin position="138"/>
        <end position="160"/>
    </location>
</feature>
<dbReference type="SMART" id="SM00674">
    <property type="entry name" value="CENPB"/>
    <property type="match status" value="1"/>
</dbReference>
<organism evidence="7 8">
    <name type="scientific">Cordylochernes scorpioides</name>
    <dbReference type="NCBI Taxonomy" id="51811"/>
    <lineage>
        <taxon>Eukaryota</taxon>
        <taxon>Metazoa</taxon>
        <taxon>Ecdysozoa</taxon>
        <taxon>Arthropoda</taxon>
        <taxon>Chelicerata</taxon>
        <taxon>Arachnida</taxon>
        <taxon>Pseudoscorpiones</taxon>
        <taxon>Cheliferoidea</taxon>
        <taxon>Chernetidae</taxon>
        <taxon>Cordylochernes</taxon>
    </lineage>
</organism>
<dbReference type="InterPro" id="IPR004875">
    <property type="entry name" value="DDE_SF_endonuclease_dom"/>
</dbReference>
<evidence type="ECO:0000256" key="3">
    <source>
        <dbReference type="ARBA" id="ARBA00023242"/>
    </source>
</evidence>
<evidence type="ECO:0000256" key="2">
    <source>
        <dbReference type="ARBA" id="ARBA00023125"/>
    </source>
</evidence>
<dbReference type="InterPro" id="IPR009057">
    <property type="entry name" value="Homeodomain-like_sf"/>
</dbReference>
<feature type="compositionally biased region" description="Polar residues" evidence="4">
    <location>
        <begin position="17"/>
        <end position="50"/>
    </location>
</feature>
<dbReference type="InterPro" id="IPR029386">
    <property type="entry name" value="TMEM169"/>
</dbReference>
<feature type="domain" description="HTH CENPB-type" evidence="6">
    <location>
        <begin position="352"/>
        <end position="424"/>
    </location>
</feature>
<feature type="transmembrane region" description="Helical" evidence="5">
    <location>
        <begin position="181"/>
        <end position="208"/>
    </location>
</feature>
<dbReference type="Pfam" id="PF15052">
    <property type="entry name" value="TMEM169"/>
    <property type="match status" value="1"/>
</dbReference>
<evidence type="ECO:0000259" key="6">
    <source>
        <dbReference type="PROSITE" id="PS51253"/>
    </source>
</evidence>
<name>A0ABY6K4X3_9ARAC</name>
<dbReference type="Pfam" id="PF03221">
    <property type="entry name" value="HTH_Tnp_Tc5"/>
    <property type="match status" value="1"/>
</dbReference>
<dbReference type="PANTHER" id="PTHR31777">
    <property type="entry name" value="TRANSMEMBRANE PROTEIN 169"/>
    <property type="match status" value="1"/>
</dbReference>
<proteinExistence type="predicted"/>
<evidence type="ECO:0000256" key="5">
    <source>
        <dbReference type="SAM" id="Phobius"/>
    </source>
</evidence>
<evidence type="ECO:0000256" key="1">
    <source>
        <dbReference type="ARBA" id="ARBA00004123"/>
    </source>
</evidence>
<keyword evidence="5" id="KW-0812">Transmembrane</keyword>
<sequence length="538" mass="61352">MNMPASPVPHKNKSRTNESVKNAFSKNLSAAHNYSKASSSPSTSWDQQIHSFPLKSRGSPQAKIELKPFPQSIPRDKSSQKQPDPYCVTMTGTLRHGHTISLRVRLSTEELDVIENSILTSERKAKECHLDTGQGPHILLLTLLLIPVIFLLAACYSFYLGTMTWYNILVFYSEAKSVKGVLLSPLIVLAYPFLIAPSVLLHGLYVALVQVSWHFTLWRQEVADWEKGFYGWLCCQVLHLEECSPYQVVILSKICWDTHPRYIYSRTTVAPPARDWPKTWMLLVSPGGWIISGKVIFDYAKLITHQIQRKCESITIEKKKEICQLARNNPTMSKNEIGERFSLPRTTVRDILTQAEKVGKFSDLEDALFNWFTQKRANNIIITDDLLREKAKKLGEQLDVPENFTYSSGWLQQFKGRFHISQRWLCGEGAPISPAIIDEHLTNLNSMLANSGYDPANIYNADETGLFFQLIPDRTLAHKDENCRGVRRMKQRITVLLCCNSTGTDKWRLLIIGKSAKPRCFRNFSPHFYCTYTSNSKA</sequence>
<evidence type="ECO:0000313" key="7">
    <source>
        <dbReference type="EMBL" id="UYV62810.1"/>
    </source>
</evidence>
<dbReference type="PROSITE" id="PS51253">
    <property type="entry name" value="HTH_CENPB"/>
    <property type="match status" value="1"/>
</dbReference>